<evidence type="ECO:0000313" key="1">
    <source>
        <dbReference type="EMBL" id="OZI79804.1"/>
    </source>
</evidence>
<organism evidence="1 2">
    <name type="scientific">Bordetella genomosp. 2</name>
    <dbReference type="NCBI Taxonomy" id="1983456"/>
    <lineage>
        <taxon>Bacteria</taxon>
        <taxon>Pseudomonadati</taxon>
        <taxon>Pseudomonadota</taxon>
        <taxon>Betaproteobacteria</taxon>
        <taxon>Burkholderiales</taxon>
        <taxon>Alcaligenaceae</taxon>
        <taxon>Bordetella</taxon>
    </lineage>
</organism>
<dbReference type="RefSeq" id="WP_094806303.1">
    <property type="nucleotide sequence ID" value="NZ_NEVT01000003.1"/>
</dbReference>
<gene>
    <name evidence="1" type="ORF">CAL24_07760</name>
</gene>
<evidence type="ECO:0000313" key="2">
    <source>
        <dbReference type="Proteomes" id="UP000215633"/>
    </source>
</evidence>
<protein>
    <recommendedName>
        <fullName evidence="3">Prepilin</fullName>
    </recommendedName>
</protein>
<accession>A0A261W0D2</accession>
<dbReference type="AlphaFoldDB" id="A0A261W0D2"/>
<keyword evidence="2" id="KW-1185">Reference proteome</keyword>
<dbReference type="EMBL" id="NEVT01000003">
    <property type="protein sequence ID" value="OZI79804.1"/>
    <property type="molecule type" value="Genomic_DNA"/>
</dbReference>
<evidence type="ECO:0008006" key="3">
    <source>
        <dbReference type="Google" id="ProtNLM"/>
    </source>
</evidence>
<name>A0A261W0D2_9BORD</name>
<comment type="caution">
    <text evidence="1">The sequence shown here is derived from an EMBL/GenBank/DDBJ whole genome shotgun (WGS) entry which is preliminary data.</text>
</comment>
<dbReference type="Proteomes" id="UP000215633">
    <property type="component" value="Unassembled WGS sequence"/>
</dbReference>
<sequence length="355" mass="36276">MVTSFFARKRASAAGRLRHAQRGFALAELALAVALTSMILVWAASRIVNEVDDAAARATGVWLLELKRGLDNMLRQHFADLAEGVAPVGQNGLPLYADPLAPRLAELKAQGHLPSGFPESGAIGGGAAIRILRDARCPEAGCRLDALAHLAEPLLAGDAAPDLMRIAAAVGATGGYGGAATATRVRGANFDFPNPPAPGMAPLAAGTLAAWAALGTAEYDLFVRMRDTRDPSLGGPLSVAGDISTGGRLRTDEYLALGGIGVAGQPCPAASAGLFSRGAGGGLLECRGGAWRTVGGAFGGLYTTNSLYGCRRPAGFNPLTGKCSCPAGYAPMLVSRDLWDEDGSNTSAYICVGSG</sequence>
<proteinExistence type="predicted"/>
<reference evidence="2" key="1">
    <citation type="submission" date="2017-05" db="EMBL/GenBank/DDBJ databases">
        <title>Complete and WGS of Bordetella genogroups.</title>
        <authorList>
            <person name="Spilker T."/>
            <person name="Lipuma J."/>
        </authorList>
    </citation>
    <scope>NUCLEOTIDE SEQUENCE [LARGE SCALE GENOMIC DNA]</scope>
    <source>
        <strain evidence="2">AU8256</strain>
    </source>
</reference>